<reference evidence="2" key="2">
    <citation type="journal article" date="2023" name="IMA Fungus">
        <title>Comparative genomic study of the Penicillium genus elucidates a diverse pangenome and 15 lateral gene transfer events.</title>
        <authorList>
            <person name="Petersen C."/>
            <person name="Sorensen T."/>
            <person name="Nielsen M.R."/>
            <person name="Sondergaard T.E."/>
            <person name="Sorensen J.L."/>
            <person name="Fitzpatrick D.A."/>
            <person name="Frisvad J.C."/>
            <person name="Nielsen K.L."/>
        </authorList>
    </citation>
    <scope>NUCLEOTIDE SEQUENCE</scope>
    <source>
        <strain evidence="2">IBT 19713</strain>
    </source>
</reference>
<evidence type="ECO:0000313" key="2">
    <source>
        <dbReference type="EMBL" id="KAJ5238315.1"/>
    </source>
</evidence>
<protein>
    <submittedName>
        <fullName evidence="2">Uncharacterized protein</fullName>
    </submittedName>
</protein>
<dbReference type="AlphaFoldDB" id="A0A9W9TR42"/>
<keyword evidence="1" id="KW-0472">Membrane</keyword>
<name>A0A9W9TR42_9EURO</name>
<feature type="transmembrane region" description="Helical" evidence="1">
    <location>
        <begin position="12"/>
        <end position="31"/>
    </location>
</feature>
<organism evidence="2 3">
    <name type="scientific">Penicillium chermesinum</name>
    <dbReference type="NCBI Taxonomy" id="63820"/>
    <lineage>
        <taxon>Eukaryota</taxon>
        <taxon>Fungi</taxon>
        <taxon>Dikarya</taxon>
        <taxon>Ascomycota</taxon>
        <taxon>Pezizomycotina</taxon>
        <taxon>Eurotiomycetes</taxon>
        <taxon>Eurotiomycetidae</taxon>
        <taxon>Eurotiales</taxon>
        <taxon>Aspergillaceae</taxon>
        <taxon>Penicillium</taxon>
    </lineage>
</organism>
<dbReference type="EMBL" id="JAPQKS010000003">
    <property type="protein sequence ID" value="KAJ5238315.1"/>
    <property type="molecule type" value="Genomic_DNA"/>
</dbReference>
<comment type="caution">
    <text evidence="2">The sequence shown here is derived from an EMBL/GenBank/DDBJ whole genome shotgun (WGS) entry which is preliminary data.</text>
</comment>
<dbReference type="Proteomes" id="UP001150941">
    <property type="component" value="Unassembled WGS sequence"/>
</dbReference>
<accession>A0A9W9TR42</accession>
<dbReference type="GeneID" id="83199534"/>
<reference evidence="2" key="1">
    <citation type="submission" date="2022-11" db="EMBL/GenBank/DDBJ databases">
        <authorList>
            <person name="Petersen C."/>
        </authorList>
    </citation>
    <scope>NUCLEOTIDE SEQUENCE</scope>
    <source>
        <strain evidence="2">IBT 19713</strain>
    </source>
</reference>
<gene>
    <name evidence="2" type="ORF">N7468_002934</name>
</gene>
<proteinExistence type="predicted"/>
<sequence>MLRSKRRWLEIVLIHILKAVSLTFFIARRFYYGPSHTGKPGICFPRHAGFLQQSSSLAAEYLDVDTDLFASDDGALMWNF</sequence>
<evidence type="ECO:0000313" key="3">
    <source>
        <dbReference type="Proteomes" id="UP001150941"/>
    </source>
</evidence>
<keyword evidence="1" id="KW-0812">Transmembrane</keyword>
<keyword evidence="1" id="KW-1133">Transmembrane helix</keyword>
<dbReference type="RefSeq" id="XP_058331234.1">
    <property type="nucleotide sequence ID" value="XM_058472231.1"/>
</dbReference>
<evidence type="ECO:0000256" key="1">
    <source>
        <dbReference type="SAM" id="Phobius"/>
    </source>
</evidence>
<keyword evidence="3" id="KW-1185">Reference proteome</keyword>